<name>A0A5J4KQK5_9CHLR</name>
<proteinExistence type="predicted"/>
<dbReference type="Proteomes" id="UP000326912">
    <property type="component" value="Unassembled WGS sequence"/>
</dbReference>
<reference evidence="2 3" key="1">
    <citation type="submission" date="2019-10" db="EMBL/GenBank/DDBJ databases">
        <title>Dictyobacter vulcani sp. nov., within the class Ktedonobacteria, isolated from soil of volcanic Mt. Zao.</title>
        <authorList>
            <person name="Zheng Y."/>
            <person name="Wang C.M."/>
            <person name="Sakai Y."/>
            <person name="Abe K."/>
            <person name="Yokota A."/>
            <person name="Yabe S."/>
        </authorList>
    </citation>
    <scope>NUCLEOTIDE SEQUENCE [LARGE SCALE GENOMIC DNA]</scope>
    <source>
        <strain evidence="2 3">W12</strain>
    </source>
</reference>
<dbReference type="EMBL" id="BKZW01000002">
    <property type="protein sequence ID" value="GER89883.1"/>
    <property type="molecule type" value="Genomic_DNA"/>
</dbReference>
<feature type="region of interest" description="Disordered" evidence="1">
    <location>
        <begin position="145"/>
        <end position="199"/>
    </location>
</feature>
<dbReference type="AlphaFoldDB" id="A0A5J4KQK5"/>
<evidence type="ECO:0000313" key="2">
    <source>
        <dbReference type="EMBL" id="GER89883.1"/>
    </source>
</evidence>
<protein>
    <submittedName>
        <fullName evidence="2">Uncharacterized protein</fullName>
    </submittedName>
</protein>
<evidence type="ECO:0000313" key="3">
    <source>
        <dbReference type="Proteomes" id="UP000326912"/>
    </source>
</evidence>
<evidence type="ECO:0000256" key="1">
    <source>
        <dbReference type="SAM" id="MobiDB-lite"/>
    </source>
</evidence>
<accession>A0A5J4KQK5</accession>
<organism evidence="2 3">
    <name type="scientific">Dictyobacter vulcani</name>
    <dbReference type="NCBI Taxonomy" id="2607529"/>
    <lineage>
        <taxon>Bacteria</taxon>
        <taxon>Bacillati</taxon>
        <taxon>Chloroflexota</taxon>
        <taxon>Ktedonobacteria</taxon>
        <taxon>Ktedonobacterales</taxon>
        <taxon>Dictyobacteraceae</taxon>
        <taxon>Dictyobacter</taxon>
    </lineage>
</organism>
<dbReference type="RefSeq" id="WP_151757702.1">
    <property type="nucleotide sequence ID" value="NZ_BKZW01000002.1"/>
</dbReference>
<gene>
    <name evidence="2" type="ORF">KDW_40450</name>
</gene>
<keyword evidence="3" id="KW-1185">Reference proteome</keyword>
<sequence>MSLFSDIANSIGHTVDSLAASVGVDVNMLETVVNDLDSNNINVFSTAARLGFSAESFLSNLVNLMRDDPHQILLEYLTGPVKPLNNSLSQLSLHWMQVASLHQSTAQTINVHMNELFHSSGTYSYTGSAADALWTTHEDYQKHFNDLIEGPSGPRGDSGSSIYGGSSSDPGLPVTDDMIRKGQIPTTGGGTFPPAIPLK</sequence>
<comment type="caution">
    <text evidence="2">The sequence shown here is derived from an EMBL/GenBank/DDBJ whole genome shotgun (WGS) entry which is preliminary data.</text>
</comment>
<feature type="compositionally biased region" description="Low complexity" evidence="1">
    <location>
        <begin position="150"/>
        <end position="171"/>
    </location>
</feature>